<dbReference type="AlphaFoldDB" id="A0A5J5DQV6"/>
<sequence length="132" mass="14652">MTPEAFVENTDLPSVQAGSIFSSRRLILFASLSRISLACLFSGVSLALFIRMASLSLCSLRARCSSDSCILCMRLASRSRSLLSSLSSSVSHARLFFFAFRSRSRRCMRASKGSFFLRRAHFRSGDWASTNC</sequence>
<dbReference type="Proteomes" id="UP000327493">
    <property type="component" value="Chromosome 1"/>
</dbReference>
<proteinExistence type="predicted"/>
<keyword evidence="1" id="KW-0812">Transmembrane</keyword>
<name>A0A5J5DQV6_9PERO</name>
<keyword evidence="3" id="KW-1185">Reference proteome</keyword>
<reference evidence="2 3" key="1">
    <citation type="submission" date="2019-08" db="EMBL/GenBank/DDBJ databases">
        <title>A chromosome-level genome assembly, high-density linkage maps, and genome scans reveal the genomic architecture of hybrid incompatibilities underlying speciation via character displacement in darters (Percidae: Etheostominae).</title>
        <authorList>
            <person name="Moran R.L."/>
            <person name="Catchen J.M."/>
            <person name="Fuller R.C."/>
        </authorList>
    </citation>
    <scope>NUCLEOTIDE SEQUENCE [LARGE SCALE GENOMIC DNA]</scope>
    <source>
        <strain evidence="2">EspeVRDwgs_2016</strain>
        <tissue evidence="2">Muscle</tissue>
    </source>
</reference>
<accession>A0A5J5DQV6</accession>
<keyword evidence="1" id="KW-0472">Membrane</keyword>
<evidence type="ECO:0000256" key="1">
    <source>
        <dbReference type="SAM" id="Phobius"/>
    </source>
</evidence>
<gene>
    <name evidence="2" type="ORF">FQN60_010922</name>
</gene>
<keyword evidence="1" id="KW-1133">Transmembrane helix</keyword>
<feature type="transmembrane region" description="Helical" evidence="1">
    <location>
        <begin position="26"/>
        <end position="50"/>
    </location>
</feature>
<protein>
    <recommendedName>
        <fullName evidence="4">Transmembrane protein</fullName>
    </recommendedName>
</protein>
<comment type="caution">
    <text evidence="2">The sequence shown here is derived from an EMBL/GenBank/DDBJ whole genome shotgun (WGS) entry which is preliminary data.</text>
</comment>
<evidence type="ECO:0000313" key="2">
    <source>
        <dbReference type="EMBL" id="KAA8595631.1"/>
    </source>
</evidence>
<organism evidence="2 3">
    <name type="scientific">Etheostoma spectabile</name>
    <name type="common">orangethroat darter</name>
    <dbReference type="NCBI Taxonomy" id="54343"/>
    <lineage>
        <taxon>Eukaryota</taxon>
        <taxon>Metazoa</taxon>
        <taxon>Chordata</taxon>
        <taxon>Craniata</taxon>
        <taxon>Vertebrata</taxon>
        <taxon>Euteleostomi</taxon>
        <taxon>Actinopterygii</taxon>
        <taxon>Neopterygii</taxon>
        <taxon>Teleostei</taxon>
        <taxon>Neoteleostei</taxon>
        <taxon>Acanthomorphata</taxon>
        <taxon>Eupercaria</taxon>
        <taxon>Perciformes</taxon>
        <taxon>Percoidei</taxon>
        <taxon>Percidae</taxon>
        <taxon>Etheostomatinae</taxon>
        <taxon>Etheostoma</taxon>
    </lineage>
</organism>
<evidence type="ECO:0008006" key="4">
    <source>
        <dbReference type="Google" id="ProtNLM"/>
    </source>
</evidence>
<dbReference type="EMBL" id="VOFY01000001">
    <property type="protein sequence ID" value="KAA8595631.1"/>
    <property type="molecule type" value="Genomic_DNA"/>
</dbReference>
<evidence type="ECO:0000313" key="3">
    <source>
        <dbReference type="Proteomes" id="UP000327493"/>
    </source>
</evidence>